<dbReference type="OrthoDB" id="166074at2"/>
<accession>A0A212QQH3</accession>
<proteinExistence type="predicted"/>
<sequence length="393" mass="43779">MKQALLGFVLLLPIFARPLQTSTPEGTFPGRATVEYTFGQRMRFVLEGEGFPSISEAILYYTMPGMETPYRVRRTPEASDGLRVIYERDLRREPLPPFVPITFWWEVREDPGGWRSTEPQTFRYLDNRVAWQTLSAGPLRLHWHAGDPGLARSVLELARRSLERIGGPLGYSAPEPIDLFWYADPELARAAFRLAGLEIEGEVRPRWRAVILMASPDGAGLEALRRAIPHELTHVVLHDLAGGQPLPAWLDEGWAVWSEGPPDPTLLRALQEPRLEGVSLIGLCGDFPTDPLRARQAYALAGATVRYLHDREGIGGLRRLLEAYAQGLSCESGVRRVLGRSLERLEREVEAALRPQPPGCAVLEGLGPWLLLFLLMSLGPFSLLLGGRSSSAR</sequence>
<dbReference type="Proteomes" id="UP000197025">
    <property type="component" value="Unassembled WGS sequence"/>
</dbReference>
<evidence type="ECO:0000256" key="1">
    <source>
        <dbReference type="SAM" id="Phobius"/>
    </source>
</evidence>
<evidence type="ECO:0000259" key="2">
    <source>
        <dbReference type="Pfam" id="PF13485"/>
    </source>
</evidence>
<keyword evidence="4" id="KW-1185">Reference proteome</keyword>
<organism evidence="3 4">
    <name type="scientific">Thermoflexus hugenholtzii JAD2</name>
    <dbReference type="NCBI Taxonomy" id="877466"/>
    <lineage>
        <taxon>Bacteria</taxon>
        <taxon>Bacillati</taxon>
        <taxon>Chloroflexota</taxon>
        <taxon>Thermoflexia</taxon>
        <taxon>Thermoflexales</taxon>
        <taxon>Thermoflexaceae</taxon>
        <taxon>Thermoflexus</taxon>
    </lineage>
</organism>
<evidence type="ECO:0000313" key="3">
    <source>
        <dbReference type="EMBL" id="SNB61748.1"/>
    </source>
</evidence>
<keyword evidence="1" id="KW-0472">Membrane</keyword>
<dbReference type="EMBL" id="FYEK01000018">
    <property type="protein sequence ID" value="SNB61748.1"/>
    <property type="molecule type" value="Genomic_DNA"/>
</dbReference>
<name>A0A212QQH3_9CHLR</name>
<gene>
    <name evidence="3" type="ORF">SAMN02746019_00003850</name>
</gene>
<evidence type="ECO:0000313" key="4">
    <source>
        <dbReference type="Proteomes" id="UP000197025"/>
    </source>
</evidence>
<dbReference type="RefSeq" id="WP_088570576.1">
    <property type="nucleotide sequence ID" value="NZ_FYEK01000018.1"/>
</dbReference>
<dbReference type="Pfam" id="PF13485">
    <property type="entry name" value="Peptidase_MA_2"/>
    <property type="match status" value="1"/>
</dbReference>
<feature type="domain" description="Peptidase MA-like" evidence="2">
    <location>
        <begin position="170"/>
        <end position="351"/>
    </location>
</feature>
<keyword evidence="1" id="KW-1133">Transmembrane helix</keyword>
<dbReference type="InParanoid" id="A0A212QQH3"/>
<dbReference type="InterPro" id="IPR039568">
    <property type="entry name" value="Peptidase_MA-like_dom"/>
</dbReference>
<reference evidence="4" key="1">
    <citation type="submission" date="2017-06" db="EMBL/GenBank/DDBJ databases">
        <authorList>
            <person name="Varghese N."/>
            <person name="Submissions S."/>
        </authorList>
    </citation>
    <scope>NUCLEOTIDE SEQUENCE [LARGE SCALE GENOMIC DNA]</scope>
    <source>
        <strain evidence="4">JAD2</strain>
    </source>
</reference>
<feature type="transmembrane region" description="Helical" evidence="1">
    <location>
        <begin position="366"/>
        <end position="386"/>
    </location>
</feature>
<protein>
    <submittedName>
        <fullName evidence="3">Peptidase MA superfamily protein</fullName>
    </submittedName>
</protein>
<keyword evidence="1" id="KW-0812">Transmembrane</keyword>
<dbReference type="AlphaFoldDB" id="A0A212QQH3"/>